<protein>
    <submittedName>
        <fullName evidence="2">Uncharacterized protein</fullName>
    </submittedName>
</protein>
<evidence type="ECO:0000313" key="3">
    <source>
        <dbReference type="Proteomes" id="UP000234667"/>
    </source>
</evidence>
<evidence type="ECO:0000256" key="1">
    <source>
        <dbReference type="SAM" id="SignalP"/>
    </source>
</evidence>
<organism evidence="2 3">
    <name type="scientific">Klebsiella michiganensis</name>
    <dbReference type="NCBI Taxonomy" id="1134687"/>
    <lineage>
        <taxon>Bacteria</taxon>
        <taxon>Pseudomonadati</taxon>
        <taxon>Pseudomonadota</taxon>
        <taxon>Gammaproteobacteria</taxon>
        <taxon>Enterobacterales</taxon>
        <taxon>Enterobacteriaceae</taxon>
        <taxon>Klebsiella/Raoultella group</taxon>
        <taxon>Klebsiella</taxon>
    </lineage>
</organism>
<keyword evidence="1" id="KW-0732">Signal</keyword>
<comment type="caution">
    <text evidence="2">The sequence shown here is derived from an EMBL/GenBank/DDBJ whole genome shotgun (WGS) entry which is preliminary data.</text>
</comment>
<feature type="signal peptide" evidence="1">
    <location>
        <begin position="1"/>
        <end position="21"/>
    </location>
</feature>
<name>A0A2J5PME0_9ENTR</name>
<reference evidence="2 3" key="1">
    <citation type="submission" date="2017-11" db="EMBL/GenBank/DDBJ databases">
        <authorList>
            <person name="Han C.G."/>
        </authorList>
    </citation>
    <scope>NUCLEOTIDE SEQUENCE [LARGE SCALE GENOMIC DNA]</scope>
    <source>
        <strain evidence="2 3">A10</strain>
    </source>
</reference>
<proteinExistence type="predicted"/>
<dbReference type="AlphaFoldDB" id="A0A2J5PME0"/>
<sequence length="91" mass="9507">MKYFTYLTALISLSFVGVASAGEAHVCKSPAVSGTAANPALNDDTVFTCGGGVSGTIPQLAKEGWKIVQQTDQADSPDPTKTYAQLIIQKD</sequence>
<dbReference type="Proteomes" id="UP000234667">
    <property type="component" value="Unassembled WGS sequence"/>
</dbReference>
<dbReference type="EMBL" id="PIDR01000635">
    <property type="protein sequence ID" value="PLO67221.1"/>
    <property type="molecule type" value="Genomic_DNA"/>
</dbReference>
<evidence type="ECO:0000313" key="2">
    <source>
        <dbReference type="EMBL" id="PLO67221.1"/>
    </source>
</evidence>
<gene>
    <name evidence="2" type="ORF">CWN49_19175</name>
</gene>
<reference evidence="2 3" key="2">
    <citation type="submission" date="2018-01" db="EMBL/GenBank/DDBJ databases">
        <title>Genomic study of Klebsiella pneumoniae.</title>
        <authorList>
            <person name="Yang Y."/>
            <person name="Bicalho R."/>
        </authorList>
    </citation>
    <scope>NUCLEOTIDE SEQUENCE [LARGE SCALE GENOMIC DNA]</scope>
    <source>
        <strain evidence="2 3">A10</strain>
    </source>
</reference>
<feature type="chain" id="PRO_5043156576" evidence="1">
    <location>
        <begin position="22"/>
        <end position="91"/>
    </location>
</feature>
<dbReference type="RefSeq" id="WP_029593079.1">
    <property type="nucleotide sequence ID" value="NZ_JAPJJE010000013.1"/>
</dbReference>
<accession>A0A2J5PME0</accession>